<dbReference type="Pfam" id="PF19700">
    <property type="entry name" value="DUF6198"/>
    <property type="match status" value="1"/>
</dbReference>
<keyword evidence="1" id="KW-0472">Membrane</keyword>
<feature type="transmembrane region" description="Helical" evidence="1">
    <location>
        <begin position="87"/>
        <end position="106"/>
    </location>
</feature>
<dbReference type="RefSeq" id="WP_125712406.1">
    <property type="nucleotide sequence ID" value="NZ_JBHTOP010000002.1"/>
</dbReference>
<keyword evidence="3" id="KW-1185">Reference proteome</keyword>
<keyword evidence="1" id="KW-1133">Transmembrane helix</keyword>
<dbReference type="Proteomes" id="UP001597267">
    <property type="component" value="Unassembled WGS sequence"/>
</dbReference>
<comment type="caution">
    <text evidence="2">The sequence shown here is derived from an EMBL/GenBank/DDBJ whole genome shotgun (WGS) entry which is preliminary data.</text>
</comment>
<reference evidence="3" key="1">
    <citation type="journal article" date="2019" name="Int. J. Syst. Evol. Microbiol.">
        <title>The Global Catalogue of Microorganisms (GCM) 10K type strain sequencing project: providing services to taxonomists for standard genome sequencing and annotation.</title>
        <authorList>
            <consortium name="The Broad Institute Genomics Platform"/>
            <consortium name="The Broad Institute Genome Sequencing Center for Infectious Disease"/>
            <person name="Wu L."/>
            <person name="Ma J."/>
        </authorList>
    </citation>
    <scope>NUCLEOTIDE SEQUENCE [LARGE SCALE GENOMIC DNA]</scope>
    <source>
        <strain evidence="3">CCM 8896</strain>
    </source>
</reference>
<feature type="transmembrane region" description="Helical" evidence="1">
    <location>
        <begin position="14"/>
        <end position="36"/>
    </location>
</feature>
<keyword evidence="1" id="KW-0812">Transmembrane</keyword>
<evidence type="ECO:0000256" key="1">
    <source>
        <dbReference type="SAM" id="Phobius"/>
    </source>
</evidence>
<organism evidence="2 3">
    <name type="scientific">Agrilactobacillus yilanensis</name>
    <dbReference type="NCBI Taxonomy" id="2485997"/>
    <lineage>
        <taxon>Bacteria</taxon>
        <taxon>Bacillati</taxon>
        <taxon>Bacillota</taxon>
        <taxon>Bacilli</taxon>
        <taxon>Lactobacillales</taxon>
        <taxon>Lactobacillaceae</taxon>
        <taxon>Agrilactobacillus</taxon>
    </lineage>
</organism>
<evidence type="ECO:0000313" key="2">
    <source>
        <dbReference type="EMBL" id="MFD1670683.1"/>
    </source>
</evidence>
<dbReference type="InterPro" id="IPR038750">
    <property type="entry name" value="YczE/YyaS-like"/>
</dbReference>
<protein>
    <recommendedName>
        <fullName evidence="4">Sugar specific permease</fullName>
    </recommendedName>
</protein>
<evidence type="ECO:0000313" key="3">
    <source>
        <dbReference type="Proteomes" id="UP001597267"/>
    </source>
</evidence>
<evidence type="ECO:0008006" key="4">
    <source>
        <dbReference type="Google" id="ProtNLM"/>
    </source>
</evidence>
<gene>
    <name evidence="2" type="ORF">ACFQ5M_01090</name>
</gene>
<accession>A0ABW4J4T5</accession>
<sequence length="225" mass="25001">MKAKSESLTAKQTIFYLLLSILLNSSGNGLTVSLNMGSALWTASSVNLSHLLNFDLKPLLVIYGVIVVITNTLLLGRIEPRRIINNFLFMVPFGYLVGWTSQLFNLLPLNQLSTPLKMLLDCFGILMVSAACSIYQRVNILLHPNDDFMQIIRFKFFHGNSTVAMWVSFVPPIIVSIICIIISRQIYAINVGTAFSLLFQGSLIGLADKIIFPSLKHHGVEQAVN</sequence>
<proteinExistence type="predicted"/>
<feature type="transmembrane region" description="Helical" evidence="1">
    <location>
        <begin position="163"/>
        <end position="183"/>
    </location>
</feature>
<feature type="transmembrane region" description="Helical" evidence="1">
    <location>
        <begin position="189"/>
        <end position="207"/>
    </location>
</feature>
<name>A0ABW4J4T5_9LACO</name>
<feature type="transmembrane region" description="Helical" evidence="1">
    <location>
        <begin position="56"/>
        <end position="75"/>
    </location>
</feature>
<dbReference type="EMBL" id="JBHTOP010000002">
    <property type="protein sequence ID" value="MFD1670683.1"/>
    <property type="molecule type" value="Genomic_DNA"/>
</dbReference>